<evidence type="ECO:0000313" key="1">
    <source>
        <dbReference type="EMBL" id="JAE36539.1"/>
    </source>
</evidence>
<reference evidence="1" key="1">
    <citation type="submission" date="2014-09" db="EMBL/GenBank/DDBJ databases">
        <authorList>
            <person name="Magalhaes I.L.F."/>
            <person name="Oliveira U."/>
            <person name="Santos F.R."/>
            <person name="Vidigal T.H.D.A."/>
            <person name="Brescovit A.D."/>
            <person name="Santos A.J."/>
        </authorList>
    </citation>
    <scope>NUCLEOTIDE SEQUENCE</scope>
    <source>
        <tissue evidence="1">Shoot tissue taken approximately 20 cm above the soil surface</tissue>
    </source>
</reference>
<organism evidence="1">
    <name type="scientific">Arundo donax</name>
    <name type="common">Giant reed</name>
    <name type="synonym">Donax arundinaceus</name>
    <dbReference type="NCBI Taxonomy" id="35708"/>
    <lineage>
        <taxon>Eukaryota</taxon>
        <taxon>Viridiplantae</taxon>
        <taxon>Streptophyta</taxon>
        <taxon>Embryophyta</taxon>
        <taxon>Tracheophyta</taxon>
        <taxon>Spermatophyta</taxon>
        <taxon>Magnoliopsida</taxon>
        <taxon>Liliopsida</taxon>
        <taxon>Poales</taxon>
        <taxon>Poaceae</taxon>
        <taxon>PACMAD clade</taxon>
        <taxon>Arundinoideae</taxon>
        <taxon>Arundineae</taxon>
        <taxon>Arundo</taxon>
    </lineage>
</organism>
<reference evidence="1" key="2">
    <citation type="journal article" date="2015" name="Data Brief">
        <title>Shoot transcriptome of the giant reed, Arundo donax.</title>
        <authorList>
            <person name="Barrero R.A."/>
            <person name="Guerrero F.D."/>
            <person name="Moolhuijzen P."/>
            <person name="Goolsby J.A."/>
            <person name="Tidwell J."/>
            <person name="Bellgard S.E."/>
            <person name="Bellgard M.I."/>
        </authorList>
    </citation>
    <scope>NUCLEOTIDE SEQUENCE</scope>
    <source>
        <tissue evidence="1">Shoot tissue taken approximately 20 cm above the soil surface</tissue>
    </source>
</reference>
<protein>
    <submittedName>
        <fullName evidence="1">Uncharacterized protein</fullName>
    </submittedName>
</protein>
<sequence length="71" mass="7804">MVKQHKGLKLSNYAHGLVYMETTECMSFEQAQPRVQDVVNSVCAEVHLWGLAGAKKLTAHRASSSTMVSLV</sequence>
<proteinExistence type="predicted"/>
<name>A0A0A9HL32_ARUDO</name>
<dbReference type="EMBL" id="GBRH01161357">
    <property type="protein sequence ID" value="JAE36539.1"/>
    <property type="molecule type" value="Transcribed_RNA"/>
</dbReference>
<accession>A0A0A9HL32</accession>
<dbReference type="AlphaFoldDB" id="A0A0A9HL32"/>